<dbReference type="Pfam" id="PF00289">
    <property type="entry name" value="Biotin_carb_N"/>
    <property type="match status" value="1"/>
</dbReference>
<dbReference type="PANTHER" id="PTHR18866:SF33">
    <property type="entry name" value="METHYLCROTONOYL-COA CARBOXYLASE SUBUNIT ALPHA, MITOCHONDRIAL-RELATED"/>
    <property type="match status" value="1"/>
</dbReference>
<evidence type="ECO:0000256" key="2">
    <source>
        <dbReference type="ARBA" id="ARBA00022598"/>
    </source>
</evidence>
<dbReference type="PROSITE" id="PS00188">
    <property type="entry name" value="BIOTIN"/>
    <property type="match status" value="1"/>
</dbReference>
<keyword evidence="5" id="KW-0809">Transit peptide</keyword>
<keyword evidence="2" id="KW-0436">Ligase</keyword>
<accession>A0A919AUL1</accession>
<feature type="domain" description="Biotin carboxylation" evidence="10">
    <location>
        <begin position="6"/>
        <end position="459"/>
    </location>
</feature>
<protein>
    <submittedName>
        <fullName evidence="11">Biotin carboxylase</fullName>
    </submittedName>
</protein>
<dbReference type="RefSeq" id="WP_191253001.1">
    <property type="nucleotide sequence ID" value="NZ_BNCI01000002.1"/>
</dbReference>
<dbReference type="PROSITE" id="PS00867">
    <property type="entry name" value="CPSASE_2"/>
    <property type="match status" value="1"/>
</dbReference>
<dbReference type="SUPFAM" id="SSF56059">
    <property type="entry name" value="Glutathione synthetase ATP-binding domain-like"/>
    <property type="match status" value="1"/>
</dbReference>
<evidence type="ECO:0000256" key="1">
    <source>
        <dbReference type="ARBA" id="ARBA00001953"/>
    </source>
</evidence>
<dbReference type="InterPro" id="IPR016185">
    <property type="entry name" value="PreATP-grasp_dom_sf"/>
</dbReference>
<evidence type="ECO:0000259" key="8">
    <source>
        <dbReference type="PROSITE" id="PS50968"/>
    </source>
</evidence>
<reference evidence="11" key="1">
    <citation type="journal article" date="2014" name="Int. J. Syst. Evol. Microbiol.">
        <title>Complete genome sequence of Corynebacterium casei LMG S-19264T (=DSM 44701T), isolated from a smear-ripened cheese.</title>
        <authorList>
            <consortium name="US DOE Joint Genome Institute (JGI-PGF)"/>
            <person name="Walter F."/>
            <person name="Albersmeier A."/>
            <person name="Kalinowski J."/>
            <person name="Ruckert C."/>
        </authorList>
    </citation>
    <scope>NUCLEOTIDE SEQUENCE</scope>
    <source>
        <strain evidence="11">KCTC 42590</strain>
    </source>
</reference>
<sequence length="671" mass="72398">MEPIVNIQKILIANRGEIACRVIETCRKIGIKSVAVYSDADVAARHVRLADEAVHIGPASASESYLQSSRIIDAAKQTGADAIHPGYGFLSENPDFANACKENGIRFIGPSAESMKAMALKGAAKALMIEANVPVVPGYHGDDQSLETLTLEAERIGYPVLLKAVAGGGGKGMRRVDNSKDIAAAIDSARREGENSFGNGQLLVEKLIERPRHIEIQVFGDSHGNAVHLWERDCSLQRRHQKVVEEAPAPNMPENVRKAMGGAAVRAAQAIQYAGAGTIEFIVDGSKELSEDSFYFMEMNTRLQVEHPVTECITGTDLVEWQIRVADGQHLPKSQPEIDAQVSGHAFEVRLYAEDPYNDFMPAIGSVKKFKHPVSTSSMRIDTGIETGDAISIHYDPMVAKLISYGADRQQALMAMKSLLEQTSLIGLTSNRDFLKALISHEDFGRGDVHTGFIADNSEQLLTSPAVTSLEFGFAALATHLNRPTSHLTDDPWCGGDAFRLNMSGGYTERFEDGDGVEVACYISASANEITVTALDECHSFTVLSHSLDTLEVRHSGKRLLLTTAVETDTVTVVTPDKTITLKRHSMNAADDQATEGPGNLMAPMPGKILEVLVSNGDAVEAGQPLLVMEAMKMEQTLSAPRSGTIAGLNLKAGDQVGDGSLLLEVHEQSE</sequence>
<dbReference type="Gene3D" id="3.30.470.20">
    <property type="entry name" value="ATP-grasp fold, B domain"/>
    <property type="match status" value="1"/>
</dbReference>
<dbReference type="Proteomes" id="UP000630923">
    <property type="component" value="Unassembled WGS sequence"/>
</dbReference>
<dbReference type="FunFam" id="3.30.470.20:FF:000028">
    <property type="entry name" value="Methylcrotonoyl-CoA carboxylase subunit alpha, mitochondrial"/>
    <property type="match status" value="1"/>
</dbReference>
<dbReference type="FunFam" id="2.40.50.100:FF:000003">
    <property type="entry name" value="Acetyl-CoA carboxylase biotin carboxyl carrier protein"/>
    <property type="match status" value="1"/>
</dbReference>
<dbReference type="InterPro" id="IPR011054">
    <property type="entry name" value="Rudment_hybrid_motif"/>
</dbReference>
<dbReference type="InterPro" id="IPR005482">
    <property type="entry name" value="Biotin_COase_C"/>
</dbReference>
<name>A0A919AUL1_9PROT</name>
<organism evidence="11 12">
    <name type="scientific">Kordiimonas sediminis</name>
    <dbReference type="NCBI Taxonomy" id="1735581"/>
    <lineage>
        <taxon>Bacteria</taxon>
        <taxon>Pseudomonadati</taxon>
        <taxon>Pseudomonadota</taxon>
        <taxon>Alphaproteobacteria</taxon>
        <taxon>Kordiimonadales</taxon>
        <taxon>Kordiimonadaceae</taxon>
        <taxon>Kordiimonas</taxon>
    </lineage>
</organism>
<dbReference type="CDD" id="cd06850">
    <property type="entry name" value="biotinyl_domain"/>
    <property type="match status" value="1"/>
</dbReference>
<keyword evidence="6" id="KW-0092">Biotin</keyword>
<evidence type="ECO:0000313" key="12">
    <source>
        <dbReference type="Proteomes" id="UP000630923"/>
    </source>
</evidence>
<dbReference type="PANTHER" id="PTHR18866">
    <property type="entry name" value="CARBOXYLASE:PYRUVATE/ACETYL-COA/PROPIONYL-COA CARBOXYLASE"/>
    <property type="match status" value="1"/>
</dbReference>
<dbReference type="Gene3D" id="2.40.50.100">
    <property type="match status" value="1"/>
</dbReference>
<dbReference type="SUPFAM" id="SSF51230">
    <property type="entry name" value="Single hybrid motif"/>
    <property type="match status" value="1"/>
</dbReference>
<proteinExistence type="predicted"/>
<comment type="caution">
    <text evidence="11">The sequence shown here is derived from an EMBL/GenBank/DDBJ whole genome shotgun (WGS) entry which is preliminary data.</text>
</comment>
<dbReference type="GO" id="GO:0005524">
    <property type="term" value="F:ATP binding"/>
    <property type="evidence" value="ECO:0007669"/>
    <property type="project" value="UniProtKB-UniRule"/>
</dbReference>
<evidence type="ECO:0000259" key="9">
    <source>
        <dbReference type="PROSITE" id="PS50975"/>
    </source>
</evidence>
<keyword evidence="12" id="KW-1185">Reference proteome</keyword>
<dbReference type="SUPFAM" id="SSF51246">
    <property type="entry name" value="Rudiment single hybrid motif"/>
    <property type="match status" value="1"/>
</dbReference>
<evidence type="ECO:0000256" key="3">
    <source>
        <dbReference type="ARBA" id="ARBA00022741"/>
    </source>
</evidence>
<dbReference type="GO" id="GO:0046872">
    <property type="term" value="F:metal ion binding"/>
    <property type="evidence" value="ECO:0007669"/>
    <property type="project" value="InterPro"/>
</dbReference>
<evidence type="ECO:0000256" key="6">
    <source>
        <dbReference type="ARBA" id="ARBA00023267"/>
    </source>
</evidence>
<dbReference type="Pfam" id="PF02786">
    <property type="entry name" value="CPSase_L_D2"/>
    <property type="match status" value="1"/>
</dbReference>
<evidence type="ECO:0000259" key="10">
    <source>
        <dbReference type="PROSITE" id="PS50979"/>
    </source>
</evidence>
<reference evidence="11" key="2">
    <citation type="submission" date="2020-09" db="EMBL/GenBank/DDBJ databases">
        <authorList>
            <person name="Sun Q."/>
            <person name="Kim S."/>
        </authorList>
    </citation>
    <scope>NUCLEOTIDE SEQUENCE</scope>
    <source>
        <strain evidence="11">KCTC 42590</strain>
    </source>
</reference>
<dbReference type="Pfam" id="PF00364">
    <property type="entry name" value="Biotin_lipoyl"/>
    <property type="match status" value="1"/>
</dbReference>
<dbReference type="AlphaFoldDB" id="A0A919AUL1"/>
<dbReference type="SUPFAM" id="SSF52440">
    <property type="entry name" value="PreATP-grasp domain"/>
    <property type="match status" value="1"/>
</dbReference>
<dbReference type="SMART" id="SM00878">
    <property type="entry name" value="Biotin_carb_C"/>
    <property type="match status" value="1"/>
</dbReference>
<dbReference type="InterPro" id="IPR000089">
    <property type="entry name" value="Biotin_lipoyl"/>
</dbReference>
<keyword evidence="4 7" id="KW-0067">ATP-binding</keyword>
<dbReference type="InterPro" id="IPR011053">
    <property type="entry name" value="Single_hybrid_motif"/>
</dbReference>
<feature type="domain" description="ATP-grasp" evidence="9">
    <location>
        <begin position="125"/>
        <end position="327"/>
    </location>
</feature>
<dbReference type="EMBL" id="BNCI01000002">
    <property type="protein sequence ID" value="GHF26929.1"/>
    <property type="molecule type" value="Genomic_DNA"/>
</dbReference>
<feature type="domain" description="Lipoyl-binding" evidence="8">
    <location>
        <begin position="589"/>
        <end position="667"/>
    </location>
</feature>
<dbReference type="FunFam" id="3.40.50.20:FF:000010">
    <property type="entry name" value="Propionyl-CoA carboxylase subunit alpha"/>
    <property type="match status" value="1"/>
</dbReference>
<dbReference type="GO" id="GO:0016874">
    <property type="term" value="F:ligase activity"/>
    <property type="evidence" value="ECO:0007669"/>
    <property type="project" value="UniProtKB-KW"/>
</dbReference>
<dbReference type="InterPro" id="IPR001882">
    <property type="entry name" value="Biotin_BS"/>
</dbReference>
<dbReference type="PROSITE" id="PS50968">
    <property type="entry name" value="BIOTINYL_LIPOYL"/>
    <property type="match status" value="1"/>
</dbReference>
<dbReference type="PROSITE" id="PS50979">
    <property type="entry name" value="BC"/>
    <property type="match status" value="1"/>
</dbReference>
<keyword evidence="3 7" id="KW-0547">Nucleotide-binding</keyword>
<dbReference type="Pfam" id="PF02785">
    <property type="entry name" value="Biotin_carb_C"/>
    <property type="match status" value="1"/>
</dbReference>
<dbReference type="InterPro" id="IPR011764">
    <property type="entry name" value="Biotin_carboxylation_dom"/>
</dbReference>
<evidence type="ECO:0000256" key="7">
    <source>
        <dbReference type="PROSITE-ProRule" id="PRU00409"/>
    </source>
</evidence>
<dbReference type="InterPro" id="IPR011761">
    <property type="entry name" value="ATP-grasp"/>
</dbReference>
<dbReference type="InterPro" id="IPR050856">
    <property type="entry name" value="Biotin_carboxylase_complex"/>
</dbReference>
<dbReference type="InterPro" id="IPR005479">
    <property type="entry name" value="CPAse_ATP-bd"/>
</dbReference>
<evidence type="ECO:0000256" key="4">
    <source>
        <dbReference type="ARBA" id="ARBA00022840"/>
    </source>
</evidence>
<evidence type="ECO:0000256" key="5">
    <source>
        <dbReference type="ARBA" id="ARBA00022946"/>
    </source>
</evidence>
<dbReference type="PROSITE" id="PS50975">
    <property type="entry name" value="ATP_GRASP"/>
    <property type="match status" value="1"/>
</dbReference>
<gene>
    <name evidence="11" type="ORF">GCM10017044_22460</name>
</gene>
<dbReference type="InterPro" id="IPR005481">
    <property type="entry name" value="BC-like_N"/>
</dbReference>
<dbReference type="FunFam" id="3.30.1490.20:FF:000003">
    <property type="entry name" value="acetyl-CoA carboxylase isoform X1"/>
    <property type="match status" value="1"/>
</dbReference>
<evidence type="ECO:0000313" key="11">
    <source>
        <dbReference type="EMBL" id="GHF26929.1"/>
    </source>
</evidence>
<comment type="cofactor">
    <cofactor evidence="1">
        <name>biotin</name>
        <dbReference type="ChEBI" id="CHEBI:57586"/>
    </cofactor>
</comment>